<evidence type="ECO:0000313" key="3">
    <source>
        <dbReference type="Proteomes" id="UP000221024"/>
    </source>
</evidence>
<gene>
    <name evidence="2" type="ORF">CRI93_04695</name>
</gene>
<evidence type="ECO:0000313" key="2">
    <source>
        <dbReference type="EMBL" id="PEN08416.1"/>
    </source>
</evidence>
<dbReference type="GO" id="GO:0005829">
    <property type="term" value="C:cytosol"/>
    <property type="evidence" value="ECO:0007669"/>
    <property type="project" value="TreeGrafter"/>
</dbReference>
<evidence type="ECO:0000259" key="1">
    <source>
        <dbReference type="Pfam" id="PF00117"/>
    </source>
</evidence>
<accession>A0A2H3NNE5</accession>
<organism evidence="2 3">
    <name type="scientific">Longimonas halophila</name>
    <dbReference type="NCBI Taxonomy" id="1469170"/>
    <lineage>
        <taxon>Bacteria</taxon>
        <taxon>Pseudomonadati</taxon>
        <taxon>Rhodothermota</taxon>
        <taxon>Rhodothermia</taxon>
        <taxon>Rhodothermales</taxon>
        <taxon>Salisaetaceae</taxon>
        <taxon>Longimonas</taxon>
    </lineage>
</organism>
<dbReference type="AlphaFoldDB" id="A0A2H3NNE5"/>
<dbReference type="PANTHER" id="PTHR42695">
    <property type="entry name" value="GLUTAMINE AMIDOTRANSFERASE YLR126C-RELATED"/>
    <property type="match status" value="1"/>
</dbReference>
<keyword evidence="2" id="KW-0808">Transferase</keyword>
<dbReference type="GO" id="GO:0016740">
    <property type="term" value="F:transferase activity"/>
    <property type="evidence" value="ECO:0007669"/>
    <property type="project" value="UniProtKB-KW"/>
</dbReference>
<reference evidence="2 3" key="1">
    <citation type="submission" date="2017-10" db="EMBL/GenBank/DDBJ databases">
        <title>Draft genome of Longimonas halophila.</title>
        <authorList>
            <person name="Goh K.M."/>
            <person name="Shamsir M.S."/>
            <person name="Lim S.W."/>
        </authorList>
    </citation>
    <scope>NUCLEOTIDE SEQUENCE [LARGE SCALE GENOMIC DNA]</scope>
    <source>
        <strain evidence="2 3">KCTC 42399</strain>
    </source>
</reference>
<dbReference type="Proteomes" id="UP000221024">
    <property type="component" value="Unassembled WGS sequence"/>
</dbReference>
<dbReference type="SUPFAM" id="SSF52317">
    <property type="entry name" value="Class I glutamine amidotransferase-like"/>
    <property type="match status" value="1"/>
</dbReference>
<keyword evidence="3" id="KW-1185">Reference proteome</keyword>
<protein>
    <submittedName>
        <fullName evidence="2">Amidotransferase</fullName>
    </submittedName>
</protein>
<dbReference type="EMBL" id="PDEP01000003">
    <property type="protein sequence ID" value="PEN08416.1"/>
    <property type="molecule type" value="Genomic_DNA"/>
</dbReference>
<dbReference type="OrthoDB" id="9807137at2"/>
<dbReference type="InterPro" id="IPR029062">
    <property type="entry name" value="Class_I_gatase-like"/>
</dbReference>
<dbReference type="CDD" id="cd01741">
    <property type="entry name" value="GATase1_1"/>
    <property type="match status" value="1"/>
</dbReference>
<name>A0A2H3NNE5_9BACT</name>
<dbReference type="InterPro" id="IPR017926">
    <property type="entry name" value="GATASE"/>
</dbReference>
<sequence length="238" mass="25505">MTPAMPDTADVLILQHVAPEPPGRIRHALEAHGCSHHTVRIFRDEPVPKTLNADGLVVMGGPMGVGDIDKRPHLKQKIALIEQALEAEIPVLGICLGSQLLAHALGAEVHPGSHKEIGWHEITLTDAAATDPLFQDVAPSFTAFHWHGDVFDVPEGAVSLARSAQTGHQAFRYGEHAYGLLFHLEVTPSLVEGMTRAFADELTATGLDGAAIRDAASAHVDTLAEIADTVFGKWAQRI</sequence>
<dbReference type="Gene3D" id="3.40.50.880">
    <property type="match status" value="1"/>
</dbReference>
<feature type="domain" description="Glutamine amidotransferase" evidence="1">
    <location>
        <begin position="25"/>
        <end position="189"/>
    </location>
</feature>
<dbReference type="FunFam" id="3.40.50.880:FF:000033">
    <property type="entry name" value="Glutamine amidotransferase class-I"/>
    <property type="match status" value="1"/>
</dbReference>
<dbReference type="InterPro" id="IPR044992">
    <property type="entry name" value="ChyE-like"/>
</dbReference>
<dbReference type="Pfam" id="PF00117">
    <property type="entry name" value="GATase"/>
    <property type="match status" value="1"/>
</dbReference>
<dbReference type="PROSITE" id="PS51273">
    <property type="entry name" value="GATASE_TYPE_1"/>
    <property type="match status" value="1"/>
</dbReference>
<proteinExistence type="predicted"/>
<dbReference type="PANTHER" id="PTHR42695:SF5">
    <property type="entry name" value="GLUTAMINE AMIDOTRANSFERASE YLR126C-RELATED"/>
    <property type="match status" value="1"/>
</dbReference>
<comment type="caution">
    <text evidence="2">The sequence shown here is derived from an EMBL/GenBank/DDBJ whole genome shotgun (WGS) entry which is preliminary data.</text>
</comment>